<comment type="caution">
    <text evidence="1">The sequence shown here is derived from an EMBL/GenBank/DDBJ whole genome shotgun (WGS) entry which is preliminary data.</text>
</comment>
<keyword evidence="2" id="KW-1185">Reference proteome</keyword>
<gene>
    <name evidence="1" type="ORF">HAX54_007620</name>
</gene>
<name>A0ABS8TDX0_DATST</name>
<organism evidence="1 2">
    <name type="scientific">Datura stramonium</name>
    <name type="common">Jimsonweed</name>
    <name type="synonym">Common thornapple</name>
    <dbReference type="NCBI Taxonomy" id="4076"/>
    <lineage>
        <taxon>Eukaryota</taxon>
        <taxon>Viridiplantae</taxon>
        <taxon>Streptophyta</taxon>
        <taxon>Embryophyta</taxon>
        <taxon>Tracheophyta</taxon>
        <taxon>Spermatophyta</taxon>
        <taxon>Magnoliopsida</taxon>
        <taxon>eudicotyledons</taxon>
        <taxon>Gunneridae</taxon>
        <taxon>Pentapetalae</taxon>
        <taxon>asterids</taxon>
        <taxon>lamiids</taxon>
        <taxon>Solanales</taxon>
        <taxon>Solanaceae</taxon>
        <taxon>Solanoideae</taxon>
        <taxon>Datureae</taxon>
        <taxon>Datura</taxon>
    </lineage>
</organism>
<reference evidence="1 2" key="1">
    <citation type="journal article" date="2021" name="BMC Genomics">
        <title>Datura genome reveals duplications of psychoactive alkaloid biosynthetic genes and high mutation rate following tissue culture.</title>
        <authorList>
            <person name="Rajewski A."/>
            <person name="Carter-House D."/>
            <person name="Stajich J."/>
            <person name="Litt A."/>
        </authorList>
    </citation>
    <scope>NUCLEOTIDE SEQUENCE [LARGE SCALE GENOMIC DNA]</scope>
    <source>
        <strain evidence="1">AR-01</strain>
    </source>
</reference>
<protein>
    <submittedName>
        <fullName evidence="1">Uncharacterized protein</fullName>
    </submittedName>
</protein>
<dbReference type="EMBL" id="JACEIK010001391">
    <property type="protein sequence ID" value="MCD7469006.1"/>
    <property type="molecule type" value="Genomic_DNA"/>
</dbReference>
<proteinExistence type="predicted"/>
<dbReference type="Proteomes" id="UP000823775">
    <property type="component" value="Unassembled WGS sequence"/>
</dbReference>
<feature type="non-terminal residue" evidence="1">
    <location>
        <position position="1"/>
    </location>
</feature>
<evidence type="ECO:0000313" key="1">
    <source>
        <dbReference type="EMBL" id="MCD7469006.1"/>
    </source>
</evidence>
<evidence type="ECO:0000313" key="2">
    <source>
        <dbReference type="Proteomes" id="UP000823775"/>
    </source>
</evidence>
<accession>A0ABS8TDX0</accession>
<sequence length="77" mass="8995">QLMMHKDIPQPKAVAQTMSLLILLAYAEHAMHHKPRKRDQHIMDNIKEQLVKHRHNNFLYPSMFLETRVVGKIPGDG</sequence>